<dbReference type="HOGENOM" id="CLU_028104_2_1_0"/>
<dbReference type="SUPFAM" id="SSF53244">
    <property type="entry name" value="MurD-like peptide ligases, peptide-binding domain"/>
    <property type="match status" value="1"/>
</dbReference>
<proteinExistence type="predicted"/>
<keyword evidence="1 12" id="KW-0436">Ligase</keyword>
<dbReference type="Gene3D" id="3.90.190.20">
    <property type="entry name" value="Mur ligase, C-terminal domain"/>
    <property type="match status" value="1"/>
</dbReference>
<feature type="domain" description="Mur ligase C-terminal" evidence="10">
    <location>
        <begin position="300"/>
        <end position="433"/>
    </location>
</feature>
<organism evidence="12 13">
    <name type="scientific">Elusimicrobium minutum (strain Pei191)</name>
    <dbReference type="NCBI Taxonomy" id="445932"/>
    <lineage>
        <taxon>Bacteria</taxon>
        <taxon>Pseudomonadati</taxon>
        <taxon>Elusimicrobiota</taxon>
        <taxon>Elusimicrobia</taxon>
        <taxon>Elusimicrobiales</taxon>
        <taxon>Elusimicrobiaceae</taxon>
        <taxon>Elusimicrobium</taxon>
    </lineage>
</organism>
<evidence type="ECO:0000256" key="8">
    <source>
        <dbReference type="ARBA" id="ARBA00023316"/>
    </source>
</evidence>
<dbReference type="Pfam" id="PF02875">
    <property type="entry name" value="Mur_ligase_C"/>
    <property type="match status" value="1"/>
</dbReference>
<dbReference type="GO" id="GO:0051301">
    <property type="term" value="P:cell division"/>
    <property type="evidence" value="ECO:0007669"/>
    <property type="project" value="UniProtKB-KW"/>
</dbReference>
<keyword evidence="8" id="KW-0961">Cell wall biogenesis/degradation</keyword>
<dbReference type="Proteomes" id="UP000001029">
    <property type="component" value="Chromosome"/>
</dbReference>
<dbReference type="AlphaFoldDB" id="B2KAQ9"/>
<keyword evidence="5" id="KW-0133">Cell shape</keyword>
<dbReference type="Gene3D" id="3.40.50.720">
    <property type="entry name" value="NAD(P)-binding Rossmann-like Domain"/>
    <property type="match status" value="1"/>
</dbReference>
<dbReference type="EMBL" id="CP001055">
    <property type="protein sequence ID" value="ACC97605.1"/>
    <property type="molecule type" value="Genomic_DNA"/>
</dbReference>
<dbReference type="InterPro" id="IPR036565">
    <property type="entry name" value="Mur-like_cat_sf"/>
</dbReference>
<dbReference type="OrthoDB" id="9804126at2"/>
<dbReference type="RefSeq" id="WP_012414220.1">
    <property type="nucleotide sequence ID" value="NC_010644.1"/>
</dbReference>
<sequence>MNIHFIGIGGIGMSALAQLHAMGGDKVTGSDRLINKGLVDLPVFNSLRALGVNILAQNGSGITKETELVVVTTAIEEDNVELVKAKSLGINIMHRAALLATHVAQNRTIAISGTSGKSTTTAILYDILVEADLSPSVITGATLLALQEKGFYGNVYRGAGDILIIEADESDGSLVNYSPEIGVCLNIQKDHKELDILKGFFNTFSSQCKQFLYNADEEGLKEQFKGFKTFGLEEGDTRAENILMDGFGSTFFIDGVKMHINTPGEHNIKNAVAAIAVAKELGVPLNVIAAALEKFKGVYRRFNSVGVFNKIEVIDDFAHNPHKIKAAVKATQLRGKRVLAYFQPHSFASIQLLTSEFIENICATLRPQDKLWMTEAYYPGGTIPQNVTAETIVKGLLKSGCANVKFNSCREEIAKEIAAEAKEGDIIIVMGARDPSLTGFAKSILKAVETSYKKSACPECMIGNCCLKNHKTVKI</sequence>
<dbReference type="STRING" id="445932.Emin_0037"/>
<keyword evidence="4" id="KW-0067">ATP-binding</keyword>
<dbReference type="InterPro" id="IPR050061">
    <property type="entry name" value="MurCDEF_pg_biosynth"/>
</dbReference>
<feature type="domain" description="Mur ligase N-terminal catalytic" evidence="9">
    <location>
        <begin position="2"/>
        <end position="105"/>
    </location>
</feature>
<dbReference type="PANTHER" id="PTHR43445">
    <property type="entry name" value="UDP-N-ACETYLMURAMATE--L-ALANINE LIGASE-RELATED"/>
    <property type="match status" value="1"/>
</dbReference>
<dbReference type="InterPro" id="IPR036615">
    <property type="entry name" value="Mur_ligase_C_dom_sf"/>
</dbReference>
<dbReference type="InterPro" id="IPR000713">
    <property type="entry name" value="Mur_ligase_N"/>
</dbReference>
<protein>
    <submittedName>
        <fullName evidence="12">Putative UDP-N-acetylmuramate-alanine ligase</fullName>
    </submittedName>
</protein>
<evidence type="ECO:0000256" key="1">
    <source>
        <dbReference type="ARBA" id="ARBA00022598"/>
    </source>
</evidence>
<keyword evidence="6" id="KW-0573">Peptidoglycan synthesis</keyword>
<dbReference type="GO" id="GO:0071555">
    <property type="term" value="P:cell wall organization"/>
    <property type="evidence" value="ECO:0007669"/>
    <property type="project" value="UniProtKB-KW"/>
</dbReference>
<evidence type="ECO:0000256" key="5">
    <source>
        <dbReference type="ARBA" id="ARBA00022960"/>
    </source>
</evidence>
<evidence type="ECO:0000256" key="2">
    <source>
        <dbReference type="ARBA" id="ARBA00022618"/>
    </source>
</evidence>
<dbReference type="GO" id="GO:0016881">
    <property type="term" value="F:acid-amino acid ligase activity"/>
    <property type="evidence" value="ECO:0007669"/>
    <property type="project" value="InterPro"/>
</dbReference>
<keyword evidence="7" id="KW-0131">Cell cycle</keyword>
<dbReference type="GO" id="GO:0005524">
    <property type="term" value="F:ATP binding"/>
    <property type="evidence" value="ECO:0007669"/>
    <property type="project" value="UniProtKB-KW"/>
</dbReference>
<keyword evidence="2" id="KW-0132">Cell division</keyword>
<feature type="domain" description="Mur ligase central" evidence="11">
    <location>
        <begin position="111"/>
        <end position="278"/>
    </location>
</feature>
<dbReference type="GO" id="GO:0008360">
    <property type="term" value="P:regulation of cell shape"/>
    <property type="evidence" value="ECO:0007669"/>
    <property type="project" value="UniProtKB-KW"/>
</dbReference>
<accession>B2KAQ9</accession>
<name>B2KAQ9_ELUMP</name>
<evidence type="ECO:0000259" key="9">
    <source>
        <dbReference type="Pfam" id="PF01225"/>
    </source>
</evidence>
<dbReference type="GO" id="GO:0009252">
    <property type="term" value="P:peptidoglycan biosynthetic process"/>
    <property type="evidence" value="ECO:0007669"/>
    <property type="project" value="UniProtKB-KW"/>
</dbReference>
<keyword evidence="13" id="KW-1185">Reference proteome</keyword>
<dbReference type="InterPro" id="IPR004101">
    <property type="entry name" value="Mur_ligase_C"/>
</dbReference>
<dbReference type="KEGG" id="emi:Emin_0037"/>
<reference evidence="12 13" key="1">
    <citation type="journal article" date="2009" name="Appl. Environ. Microbiol.">
        <title>Genomic analysis of 'Elusimicrobium minutum,' the first cultivated representative of the phylum 'Elusimicrobia' (formerly termite group 1).</title>
        <authorList>
            <person name="Herlemann D.P.R."/>
            <person name="Geissinger O."/>
            <person name="Ikeda-Ohtsubo W."/>
            <person name="Kunin V."/>
            <person name="Sun H."/>
            <person name="Lapidus A."/>
            <person name="Hugenholtz P."/>
            <person name="Brune A."/>
        </authorList>
    </citation>
    <scope>NUCLEOTIDE SEQUENCE [LARGE SCALE GENOMIC DNA]</scope>
    <source>
        <strain evidence="12 13">Pei191</strain>
    </source>
</reference>
<keyword evidence="3" id="KW-0547">Nucleotide-binding</keyword>
<evidence type="ECO:0000256" key="3">
    <source>
        <dbReference type="ARBA" id="ARBA00022741"/>
    </source>
</evidence>
<evidence type="ECO:0000259" key="10">
    <source>
        <dbReference type="Pfam" id="PF02875"/>
    </source>
</evidence>
<evidence type="ECO:0000313" key="12">
    <source>
        <dbReference type="EMBL" id="ACC97605.1"/>
    </source>
</evidence>
<dbReference type="SUPFAM" id="SSF53623">
    <property type="entry name" value="MurD-like peptide ligases, catalytic domain"/>
    <property type="match status" value="1"/>
</dbReference>
<dbReference type="Gene3D" id="3.40.1190.10">
    <property type="entry name" value="Mur-like, catalytic domain"/>
    <property type="match status" value="1"/>
</dbReference>
<evidence type="ECO:0000256" key="6">
    <source>
        <dbReference type="ARBA" id="ARBA00022984"/>
    </source>
</evidence>
<dbReference type="InterPro" id="IPR013221">
    <property type="entry name" value="Mur_ligase_cen"/>
</dbReference>
<dbReference type="Pfam" id="PF01225">
    <property type="entry name" value="Mur_ligase"/>
    <property type="match status" value="1"/>
</dbReference>
<evidence type="ECO:0000259" key="11">
    <source>
        <dbReference type="Pfam" id="PF08245"/>
    </source>
</evidence>
<dbReference type="Pfam" id="PF08245">
    <property type="entry name" value="Mur_ligase_M"/>
    <property type="match status" value="1"/>
</dbReference>
<evidence type="ECO:0000256" key="4">
    <source>
        <dbReference type="ARBA" id="ARBA00022840"/>
    </source>
</evidence>
<evidence type="ECO:0000313" key="13">
    <source>
        <dbReference type="Proteomes" id="UP000001029"/>
    </source>
</evidence>
<gene>
    <name evidence="12" type="ordered locus">Emin_0037</name>
</gene>
<evidence type="ECO:0000256" key="7">
    <source>
        <dbReference type="ARBA" id="ARBA00023306"/>
    </source>
</evidence>
<dbReference type="SUPFAM" id="SSF51984">
    <property type="entry name" value="MurCD N-terminal domain"/>
    <property type="match status" value="1"/>
</dbReference>
<dbReference type="PANTHER" id="PTHR43445:SF3">
    <property type="entry name" value="UDP-N-ACETYLMURAMATE--L-ALANINE LIGASE"/>
    <property type="match status" value="1"/>
</dbReference>